<dbReference type="RefSeq" id="WP_007083478.1">
    <property type="nucleotide sequence ID" value="NZ_AJLS01000011.1"/>
</dbReference>
<organism evidence="2 3">
    <name type="scientific">Neobacillus bataviensis LMG 21833</name>
    <dbReference type="NCBI Taxonomy" id="1117379"/>
    <lineage>
        <taxon>Bacteria</taxon>
        <taxon>Bacillati</taxon>
        <taxon>Bacillota</taxon>
        <taxon>Bacilli</taxon>
        <taxon>Bacillales</taxon>
        <taxon>Bacillaceae</taxon>
        <taxon>Neobacillus</taxon>
    </lineage>
</organism>
<reference evidence="2 3" key="1">
    <citation type="journal article" date="2012" name="Front. Microbiol.">
        <title>Redundancy and modularity in membrane-associated dissimilatory nitrate reduction in Bacillus.</title>
        <authorList>
            <person name="Heylen K."/>
            <person name="Keltjens J."/>
        </authorList>
    </citation>
    <scope>NUCLEOTIDE SEQUENCE [LARGE SCALE GENOMIC DNA]</scope>
    <source>
        <strain evidence="3">LMG 21833T</strain>
    </source>
</reference>
<sequence>MAIKDKLNAEDIEALLSENSKQVIENFLTYYGDSSKANMRSSVYRLLYHELVKDDVSKVNFEDYLKIFPNGGKNLSTQKIYRHSFFKFLYAFDHMKMPFGFETIWIKEHENKQFIQLKERKEKVTKEKPRKTLTIEELTKIQKVIETESTKLETLKIQFCWYCIFELGIDVDELKLNITSDNFSDGILIAKEGSIKLPEKFHYMFEMLKERDERNGFATLNDLFENLGQYAKLERKLLPVMVKLTRKDYMVTCGNCGKKYTNLSHNWRSVNNRIVCLDCAESLKKKLNFEVEVVDIENTNLNDSDNNELSFLYAYADLKRKIQSKPIDFLKLHELQIEIGELGEKYVYERECKNLMGTKYINMVDDSIAGNPKNGYDILSYTRDGKPLHIEVKTTSGSEDKFFLSNNELQTAKKMKDEGLIYVVYFVKRILSDNPELNIIGDISMNKEYVLEELRSWKVTKVH</sequence>
<feature type="domain" description="Protein NO VEIN C-terminal" evidence="1">
    <location>
        <begin position="343"/>
        <end position="438"/>
    </location>
</feature>
<dbReference type="Pfam" id="PF13020">
    <property type="entry name" value="NOV_C"/>
    <property type="match status" value="1"/>
</dbReference>
<gene>
    <name evidence="2" type="ORF">BABA_02177</name>
</gene>
<proteinExistence type="predicted"/>
<dbReference type="AlphaFoldDB" id="K6ECX7"/>
<protein>
    <recommendedName>
        <fullName evidence="1">Protein NO VEIN C-terminal domain-containing protein</fullName>
    </recommendedName>
</protein>
<dbReference type="OrthoDB" id="9781481at2"/>
<dbReference type="InterPro" id="IPR024975">
    <property type="entry name" value="NOV_C"/>
</dbReference>
<evidence type="ECO:0000313" key="2">
    <source>
        <dbReference type="EMBL" id="EKN71301.1"/>
    </source>
</evidence>
<accession>K6ECX7</accession>
<keyword evidence="3" id="KW-1185">Reference proteome</keyword>
<comment type="caution">
    <text evidence="2">The sequence shown here is derived from an EMBL/GenBank/DDBJ whole genome shotgun (WGS) entry which is preliminary data.</text>
</comment>
<evidence type="ECO:0000259" key="1">
    <source>
        <dbReference type="Pfam" id="PF13020"/>
    </source>
</evidence>
<evidence type="ECO:0000313" key="3">
    <source>
        <dbReference type="Proteomes" id="UP000006316"/>
    </source>
</evidence>
<dbReference type="Proteomes" id="UP000006316">
    <property type="component" value="Unassembled WGS sequence"/>
</dbReference>
<name>K6ECX7_9BACI</name>
<dbReference type="EMBL" id="AJLS01000011">
    <property type="protein sequence ID" value="EKN71301.1"/>
    <property type="molecule type" value="Genomic_DNA"/>
</dbReference>
<dbReference type="PATRIC" id="fig|1117379.3.peg.460"/>